<dbReference type="Pfam" id="PF21636">
    <property type="entry name" value="PPP1R21_C"/>
    <property type="match status" value="1"/>
</dbReference>
<feature type="coiled-coil region" evidence="1">
    <location>
        <begin position="216"/>
        <end position="314"/>
    </location>
</feature>
<dbReference type="InterPro" id="IPR049372">
    <property type="entry name" value="PPP1R21_C"/>
</dbReference>
<feature type="coiled-coil region" evidence="1">
    <location>
        <begin position="1030"/>
        <end position="1068"/>
    </location>
</feature>
<feature type="compositionally biased region" description="Polar residues" evidence="2">
    <location>
        <begin position="54"/>
        <end position="66"/>
    </location>
</feature>
<dbReference type="EMBL" id="HBGD01002519">
    <property type="protein sequence ID" value="CAD9078870.1"/>
    <property type="molecule type" value="Transcribed_RNA"/>
</dbReference>
<feature type="region of interest" description="Disordered" evidence="2">
    <location>
        <begin position="405"/>
        <end position="424"/>
    </location>
</feature>
<dbReference type="GO" id="GO:0016020">
    <property type="term" value="C:membrane"/>
    <property type="evidence" value="ECO:0007669"/>
    <property type="project" value="TreeGrafter"/>
</dbReference>
<keyword evidence="1" id="KW-0175">Coiled coil</keyword>
<feature type="compositionally biased region" description="Low complexity" evidence="2">
    <location>
        <begin position="636"/>
        <end position="660"/>
    </location>
</feature>
<accession>A0A7S1KNH3</accession>
<organism evidence="4">
    <name type="scientific">Percolomonas cosmopolitus</name>
    <dbReference type="NCBI Taxonomy" id="63605"/>
    <lineage>
        <taxon>Eukaryota</taxon>
        <taxon>Discoba</taxon>
        <taxon>Heterolobosea</taxon>
        <taxon>Tetramitia</taxon>
        <taxon>Eutetramitia</taxon>
        <taxon>Percolomonadidae</taxon>
        <taxon>Percolomonas</taxon>
    </lineage>
</organism>
<evidence type="ECO:0000313" key="4">
    <source>
        <dbReference type="EMBL" id="CAD9078870.1"/>
    </source>
</evidence>
<evidence type="ECO:0000256" key="1">
    <source>
        <dbReference type="SAM" id="Coils"/>
    </source>
</evidence>
<feature type="compositionally biased region" description="Low complexity" evidence="2">
    <location>
        <begin position="573"/>
        <end position="585"/>
    </location>
</feature>
<feature type="compositionally biased region" description="Basic residues" evidence="2">
    <location>
        <begin position="610"/>
        <end position="629"/>
    </location>
</feature>
<protein>
    <recommendedName>
        <fullName evidence="3">Protein phosphatase 1 regulatory subunit 21 C-terminal domain-containing protein</fullName>
    </recommendedName>
</protein>
<dbReference type="PANTHER" id="PTHR21448:SF0">
    <property type="entry name" value="PROTEIN PHOSPHATASE 1 REGULATORY SUBUNIT 21"/>
    <property type="match status" value="1"/>
</dbReference>
<dbReference type="PANTHER" id="PTHR21448">
    <property type="entry name" value="SMOOTH MUSCLE MYOSIN HEAVY CHAIN-RELATED"/>
    <property type="match status" value="1"/>
</dbReference>
<proteinExistence type="predicted"/>
<evidence type="ECO:0000256" key="2">
    <source>
        <dbReference type="SAM" id="MobiDB-lite"/>
    </source>
</evidence>
<dbReference type="GO" id="GO:0005769">
    <property type="term" value="C:early endosome"/>
    <property type="evidence" value="ECO:0007669"/>
    <property type="project" value="TreeGrafter"/>
</dbReference>
<reference evidence="4" key="1">
    <citation type="submission" date="2021-01" db="EMBL/GenBank/DDBJ databases">
        <authorList>
            <person name="Corre E."/>
            <person name="Pelletier E."/>
            <person name="Niang G."/>
            <person name="Scheremetjew M."/>
            <person name="Finn R."/>
            <person name="Kale V."/>
            <person name="Holt S."/>
            <person name="Cochrane G."/>
            <person name="Meng A."/>
            <person name="Brown T."/>
            <person name="Cohen L."/>
        </authorList>
    </citation>
    <scope>NUCLEOTIDE SEQUENCE</scope>
    <source>
        <strain evidence="4">WS</strain>
    </source>
</reference>
<dbReference type="AlphaFoldDB" id="A0A7S1KNH3"/>
<feature type="compositionally biased region" description="Polar residues" evidence="2">
    <location>
        <begin position="666"/>
        <end position="679"/>
    </location>
</feature>
<feature type="coiled-coil region" evidence="1">
    <location>
        <begin position="135"/>
        <end position="183"/>
    </location>
</feature>
<feature type="coiled-coil region" evidence="1">
    <location>
        <begin position="937"/>
        <end position="994"/>
    </location>
</feature>
<feature type="region of interest" description="Disordered" evidence="2">
    <location>
        <begin position="573"/>
        <end position="679"/>
    </location>
</feature>
<feature type="domain" description="Protein phosphatase 1 regulatory subunit 21 C-terminal" evidence="3">
    <location>
        <begin position="969"/>
        <end position="1067"/>
    </location>
</feature>
<feature type="region of interest" description="Disordered" evidence="2">
    <location>
        <begin position="1"/>
        <end position="112"/>
    </location>
</feature>
<gene>
    <name evidence="4" type="ORF">PCOS0759_LOCUS2102</name>
</gene>
<dbReference type="InterPro" id="IPR040024">
    <property type="entry name" value="PPP1R21"/>
</dbReference>
<name>A0A7S1KNH3_9EUKA</name>
<sequence>MPHSHNTTTTTTSPSSSSETSSPPAVHENDGHYSFQVAKALSIDDSNTHDSHISAKQSTTSSAGRTKSTRHSTKKQRANIVEPSRGADQATSNGPSPDGGARGMSSSSSQPSLISLSKHKYDLLITQFQRIKSQLASERTSSKQYQRKSDALQQEVSKMRETLELLEYNNKRLEKRCAHLMTEMQQNDPSNVNGNSTSGEGFLAKIGAFPGHGGNVSALKQQIEVLQEELQAKIMENENVHIQMFELKQEHQNSVNRMEQDISQLMEDLQARERIARDTRNEMDQLRDSFHKDRNEYQTDVFKLQEQLFRLRAENTGLHHKLNRNLHERERLEQSISLRVPFDDIQHETLNIFNCPPHNRRLLQKHLQFQNYSKNSLLQLGKLFTALWATVLQKIAIVNNYADSSSMTGSNGGGMPSLSSDGGSSHSYSPIIHFLHNHMQNNNEKIDVENQHFCSELSSQFDFLINGLNAFIDFKSLNLFRIYEYRQNLEKLLNMLAQYLQFVKHSMLYVVVSLQESKCSSKRQFGQNYVQFENIYMDESTELTKNYQQFALYMDEFVDYFTDSLIVYTPNGAPNGSANGNPNNSDRQNTSGEGAANGGNADDETVTRPSARRKKRTKSVFALPKRKRKSIEVKVDAQSADSSSGSQKESTPTSANTANSSDRDSNSTPRSRSMSNFFDTDQQNQLIIDNYITADGTNPSPPTQQSNHSQKKDVCLYLKGFCAFLKQFSRCIEAAIQDEHKLDFISSSIKSSNEKVIHFFSMIVSLVTRFHEYLQEYKQVEQENMAAHVRGYPVDPQFWDPIVGKQNKELIASTRSAISDRNKDISLKQPPYNLMANDGRAFMKLLDVQFQEDARSFDNISHSTALENRREIEHLHNEREHFENLTKKYKNSINEMIQHLRDVVTELSDGTESVESPAGIQHNNTLVEQEEKFEFYLQKVVDLFEEMQENLREEIAKEERSQPKEESKISEEIIERENRMKKEYEKIVRHLEKQIKICDSKAVDFRIDWQKAVVQLEEAYRREQNLTFKVSETKQLLQKVQDELHTTRENYERQNQMLTNSLLQMQQEKKTASSGFSLEGLWSKK</sequence>
<feature type="compositionally biased region" description="Basic residues" evidence="2">
    <location>
        <begin position="67"/>
        <end position="77"/>
    </location>
</feature>
<feature type="compositionally biased region" description="Low complexity" evidence="2">
    <location>
        <begin position="7"/>
        <end position="24"/>
    </location>
</feature>
<evidence type="ECO:0000259" key="3">
    <source>
        <dbReference type="Pfam" id="PF21636"/>
    </source>
</evidence>